<evidence type="ECO:0000256" key="1">
    <source>
        <dbReference type="ARBA" id="ARBA00004651"/>
    </source>
</evidence>
<organism evidence="23 24">
    <name type="scientific">Candidatus Protoclostridium stercorigallinarum</name>
    <dbReference type="NCBI Taxonomy" id="2838741"/>
    <lineage>
        <taxon>Bacteria</taxon>
        <taxon>Bacillati</taxon>
        <taxon>Bacillota</taxon>
        <taxon>Clostridia</taxon>
        <taxon>Candidatus Protoclostridium</taxon>
    </lineage>
</organism>
<evidence type="ECO:0000256" key="3">
    <source>
        <dbReference type="ARBA" id="ARBA00022475"/>
    </source>
</evidence>
<dbReference type="GO" id="GO:0015648">
    <property type="term" value="F:lipid-linked peptidoglycan transporter activity"/>
    <property type="evidence" value="ECO:0007669"/>
    <property type="project" value="TreeGrafter"/>
</dbReference>
<feature type="transmembrane region" description="Helical" evidence="22">
    <location>
        <begin position="290"/>
        <end position="310"/>
    </location>
</feature>
<dbReference type="Pfam" id="PF01098">
    <property type="entry name" value="FTSW_RODA_SPOVE"/>
    <property type="match status" value="1"/>
</dbReference>
<feature type="transmembrane region" description="Helical" evidence="22">
    <location>
        <begin position="158"/>
        <end position="176"/>
    </location>
</feature>
<evidence type="ECO:0000256" key="7">
    <source>
        <dbReference type="ARBA" id="ARBA00022692"/>
    </source>
</evidence>
<dbReference type="NCBIfam" id="TIGR02614">
    <property type="entry name" value="ftsW"/>
    <property type="match status" value="1"/>
</dbReference>
<evidence type="ECO:0000256" key="22">
    <source>
        <dbReference type="SAM" id="Phobius"/>
    </source>
</evidence>
<dbReference type="PANTHER" id="PTHR30474">
    <property type="entry name" value="CELL CYCLE PROTEIN"/>
    <property type="match status" value="1"/>
</dbReference>
<dbReference type="Proteomes" id="UP000823990">
    <property type="component" value="Unassembled WGS sequence"/>
</dbReference>
<dbReference type="EMBL" id="DXHS01000010">
    <property type="protein sequence ID" value="HIW01831.1"/>
    <property type="molecule type" value="Genomic_DNA"/>
</dbReference>
<evidence type="ECO:0000256" key="16">
    <source>
        <dbReference type="ARBA" id="ARBA00038053"/>
    </source>
</evidence>
<reference evidence="23" key="2">
    <citation type="submission" date="2021-04" db="EMBL/GenBank/DDBJ databases">
        <authorList>
            <person name="Gilroy R."/>
        </authorList>
    </citation>
    <scope>NUCLEOTIDE SEQUENCE</scope>
    <source>
        <strain evidence="23">12435</strain>
    </source>
</reference>
<evidence type="ECO:0000256" key="20">
    <source>
        <dbReference type="ARBA" id="ARBA00049902"/>
    </source>
</evidence>
<comment type="similarity">
    <text evidence="16">Belongs to the SEDS family. FtsW subfamily.</text>
</comment>
<feature type="transmembrane region" description="Helical" evidence="22">
    <location>
        <begin position="94"/>
        <end position="113"/>
    </location>
</feature>
<evidence type="ECO:0000256" key="13">
    <source>
        <dbReference type="ARBA" id="ARBA00023316"/>
    </source>
</evidence>
<evidence type="ECO:0000256" key="5">
    <source>
        <dbReference type="ARBA" id="ARBA00022676"/>
    </source>
</evidence>
<dbReference type="GO" id="GO:0071555">
    <property type="term" value="P:cell wall organization"/>
    <property type="evidence" value="ECO:0007669"/>
    <property type="project" value="UniProtKB-KW"/>
</dbReference>
<evidence type="ECO:0000256" key="9">
    <source>
        <dbReference type="ARBA" id="ARBA00022984"/>
    </source>
</evidence>
<dbReference type="PANTHER" id="PTHR30474:SF2">
    <property type="entry name" value="PEPTIDOGLYCAN GLYCOSYLTRANSFERASE FTSW-RELATED"/>
    <property type="match status" value="1"/>
</dbReference>
<evidence type="ECO:0000256" key="17">
    <source>
        <dbReference type="ARBA" id="ARBA00041185"/>
    </source>
</evidence>
<protein>
    <recommendedName>
        <fullName evidence="17">Probable peptidoglycan glycosyltransferase FtsW</fullName>
        <ecNumber evidence="19">2.4.99.28</ecNumber>
    </recommendedName>
    <alternativeName>
        <fullName evidence="18">Cell division protein FtsW</fullName>
    </alternativeName>
    <alternativeName>
        <fullName evidence="15">Cell wall polymerase</fullName>
    </alternativeName>
    <alternativeName>
        <fullName evidence="14">Peptidoglycan polymerase</fullName>
    </alternativeName>
</protein>
<keyword evidence="3" id="KW-1003">Cell membrane</keyword>
<dbReference type="GO" id="GO:0008360">
    <property type="term" value="P:regulation of cell shape"/>
    <property type="evidence" value="ECO:0007669"/>
    <property type="project" value="UniProtKB-KW"/>
</dbReference>
<evidence type="ECO:0000256" key="4">
    <source>
        <dbReference type="ARBA" id="ARBA00022618"/>
    </source>
</evidence>
<keyword evidence="9" id="KW-0573">Peptidoglycan synthesis</keyword>
<comment type="caution">
    <text evidence="23">The sequence shown here is derived from an EMBL/GenBank/DDBJ whole genome shotgun (WGS) entry which is preliminary data.</text>
</comment>
<keyword evidence="11 22" id="KW-0472">Membrane</keyword>
<evidence type="ECO:0000256" key="12">
    <source>
        <dbReference type="ARBA" id="ARBA00023306"/>
    </source>
</evidence>
<evidence type="ECO:0000313" key="24">
    <source>
        <dbReference type="Proteomes" id="UP000823990"/>
    </source>
</evidence>
<feature type="transmembrane region" description="Helical" evidence="22">
    <location>
        <begin position="205"/>
        <end position="222"/>
    </location>
</feature>
<proteinExistence type="inferred from homology"/>
<name>A0A9D1PYZ4_9FIRM</name>
<keyword evidence="5" id="KW-0328">Glycosyltransferase</keyword>
<evidence type="ECO:0000256" key="10">
    <source>
        <dbReference type="ARBA" id="ARBA00022989"/>
    </source>
</evidence>
<evidence type="ECO:0000256" key="14">
    <source>
        <dbReference type="ARBA" id="ARBA00032370"/>
    </source>
</evidence>
<reference evidence="23" key="1">
    <citation type="journal article" date="2021" name="PeerJ">
        <title>Extensive microbial diversity within the chicken gut microbiome revealed by metagenomics and culture.</title>
        <authorList>
            <person name="Gilroy R."/>
            <person name="Ravi A."/>
            <person name="Getino M."/>
            <person name="Pursley I."/>
            <person name="Horton D.L."/>
            <person name="Alikhan N.F."/>
            <person name="Baker D."/>
            <person name="Gharbi K."/>
            <person name="Hall N."/>
            <person name="Watson M."/>
            <person name="Adriaenssens E.M."/>
            <person name="Foster-Nyarko E."/>
            <person name="Jarju S."/>
            <person name="Secka A."/>
            <person name="Antonio M."/>
            <person name="Oren A."/>
            <person name="Chaudhuri R.R."/>
            <person name="La Ragione R."/>
            <person name="Hildebrand F."/>
            <person name="Pallen M.J."/>
        </authorList>
    </citation>
    <scope>NUCLEOTIDE SEQUENCE</scope>
    <source>
        <strain evidence="23">12435</strain>
    </source>
</reference>
<evidence type="ECO:0000256" key="8">
    <source>
        <dbReference type="ARBA" id="ARBA00022960"/>
    </source>
</evidence>
<dbReference type="GO" id="GO:0009252">
    <property type="term" value="P:peptidoglycan biosynthetic process"/>
    <property type="evidence" value="ECO:0007669"/>
    <property type="project" value="UniProtKB-KW"/>
</dbReference>
<dbReference type="InterPro" id="IPR001182">
    <property type="entry name" value="FtsW/RodA"/>
</dbReference>
<keyword evidence="12" id="KW-0131">Cell cycle</keyword>
<evidence type="ECO:0000313" key="23">
    <source>
        <dbReference type="EMBL" id="HIW01831.1"/>
    </source>
</evidence>
<dbReference type="GO" id="GO:0051301">
    <property type="term" value="P:cell division"/>
    <property type="evidence" value="ECO:0007669"/>
    <property type="project" value="UniProtKB-KW"/>
</dbReference>
<keyword evidence="7 22" id="KW-0812">Transmembrane</keyword>
<accession>A0A9D1PYZ4</accession>
<gene>
    <name evidence="23" type="primary">ftsW</name>
    <name evidence="23" type="ORF">H9892_00600</name>
</gene>
<sequence>MRKEAWLSDARSLASFPERTERLNSIDIPLAVVTVVMLAFGAVMVYSASSYNAEMYYGGRYFFLFKQLAGIGGGIAAMVVMTIVDYRRLHRLRFVVLGISALLLGLVLIPGIGMENYGARRWLDLGFITLQSSEIAKVGFVIYAAAYMAKNHEKMTTVRGWLPLAAVGGALCALIMLEPSMSVTMCLALVMMTMLVMGGMRLPHLLLILLPLVAAAVVLILVEPYRFSRLMAFLDPWSSPLEEGYQLLQSYYGLGAGGLFGVGLFNSRQKYLFLPFAESDFIFSVIGEELGLIGCTAVMCAFCFMIYRLVRIAKNAADRFGCYLSGGMAALIGIQVLINIAVVCGCIPPTGIPLPFVSSGSSALVVFCGGIGVCQSVRIRTHVSVRALLR</sequence>
<keyword evidence="8" id="KW-0133">Cell shape</keyword>
<feature type="transmembrane region" description="Helical" evidence="22">
    <location>
        <begin position="182"/>
        <end position="198"/>
    </location>
</feature>
<evidence type="ECO:0000256" key="6">
    <source>
        <dbReference type="ARBA" id="ARBA00022679"/>
    </source>
</evidence>
<evidence type="ECO:0000256" key="15">
    <source>
        <dbReference type="ARBA" id="ARBA00033270"/>
    </source>
</evidence>
<dbReference type="GO" id="GO:0032153">
    <property type="term" value="C:cell division site"/>
    <property type="evidence" value="ECO:0007669"/>
    <property type="project" value="TreeGrafter"/>
</dbReference>
<evidence type="ECO:0000256" key="19">
    <source>
        <dbReference type="ARBA" id="ARBA00044770"/>
    </source>
</evidence>
<dbReference type="GO" id="GO:0005886">
    <property type="term" value="C:plasma membrane"/>
    <property type="evidence" value="ECO:0007669"/>
    <property type="project" value="UniProtKB-SubCell"/>
</dbReference>
<dbReference type="GO" id="GO:0008955">
    <property type="term" value="F:peptidoglycan glycosyltransferase activity"/>
    <property type="evidence" value="ECO:0007669"/>
    <property type="project" value="UniProtKB-EC"/>
</dbReference>
<comment type="pathway">
    <text evidence="2">Cell wall biogenesis; peptidoglycan biosynthesis.</text>
</comment>
<feature type="transmembrane region" description="Helical" evidence="22">
    <location>
        <begin position="125"/>
        <end position="146"/>
    </location>
</feature>
<keyword evidence="10 22" id="KW-1133">Transmembrane helix</keyword>
<dbReference type="EC" id="2.4.99.28" evidence="19"/>
<keyword evidence="6" id="KW-0808">Transferase</keyword>
<evidence type="ECO:0000256" key="18">
    <source>
        <dbReference type="ARBA" id="ARBA00041418"/>
    </source>
</evidence>
<comment type="subcellular location">
    <subcellularLocation>
        <location evidence="1">Cell membrane</location>
        <topology evidence="1">Multi-pass membrane protein</topology>
    </subcellularLocation>
</comment>
<keyword evidence="4" id="KW-0132">Cell division</keyword>
<evidence type="ECO:0000256" key="21">
    <source>
        <dbReference type="ARBA" id="ARBA00049966"/>
    </source>
</evidence>
<evidence type="ECO:0000256" key="2">
    <source>
        <dbReference type="ARBA" id="ARBA00004752"/>
    </source>
</evidence>
<comment type="catalytic activity">
    <reaction evidence="20">
        <text>[GlcNAc-(1-&gt;4)-Mur2Ac(oyl-L-Ala-gamma-D-Glu-L-Lys-D-Ala-D-Ala)](n)-di-trans,octa-cis-undecaprenyl diphosphate + beta-D-GlcNAc-(1-&gt;4)-Mur2Ac(oyl-L-Ala-gamma-D-Glu-L-Lys-D-Ala-D-Ala)-di-trans,octa-cis-undecaprenyl diphosphate = [GlcNAc-(1-&gt;4)-Mur2Ac(oyl-L-Ala-gamma-D-Glu-L-Lys-D-Ala-D-Ala)](n+1)-di-trans,octa-cis-undecaprenyl diphosphate + di-trans,octa-cis-undecaprenyl diphosphate + H(+)</text>
        <dbReference type="Rhea" id="RHEA:23708"/>
        <dbReference type="Rhea" id="RHEA-COMP:9602"/>
        <dbReference type="Rhea" id="RHEA-COMP:9603"/>
        <dbReference type="ChEBI" id="CHEBI:15378"/>
        <dbReference type="ChEBI" id="CHEBI:58405"/>
        <dbReference type="ChEBI" id="CHEBI:60033"/>
        <dbReference type="ChEBI" id="CHEBI:78435"/>
        <dbReference type="EC" id="2.4.99.28"/>
    </reaction>
</comment>
<feature type="transmembrane region" description="Helical" evidence="22">
    <location>
        <begin position="61"/>
        <end position="82"/>
    </location>
</feature>
<feature type="transmembrane region" description="Helical" evidence="22">
    <location>
        <begin position="354"/>
        <end position="374"/>
    </location>
</feature>
<feature type="transmembrane region" description="Helical" evidence="22">
    <location>
        <begin position="28"/>
        <end position="49"/>
    </location>
</feature>
<evidence type="ECO:0000256" key="11">
    <source>
        <dbReference type="ARBA" id="ARBA00023136"/>
    </source>
</evidence>
<keyword evidence="13" id="KW-0961">Cell wall biogenesis/degradation</keyword>
<dbReference type="InterPro" id="IPR013437">
    <property type="entry name" value="FtsW"/>
</dbReference>
<comment type="function">
    <text evidence="21">Peptidoglycan polymerase that is essential for cell division.</text>
</comment>
<dbReference type="AlphaFoldDB" id="A0A9D1PYZ4"/>
<feature type="transmembrane region" description="Helical" evidence="22">
    <location>
        <begin position="322"/>
        <end position="342"/>
    </location>
</feature>